<comment type="caution">
    <text evidence="1">The sequence shown here is derived from an EMBL/GenBank/DDBJ whole genome shotgun (WGS) entry which is preliminary data.</text>
</comment>
<keyword evidence="2" id="KW-1185">Reference proteome</keyword>
<gene>
    <name evidence="1" type="ORF">RRG08_035370</name>
</gene>
<evidence type="ECO:0000313" key="2">
    <source>
        <dbReference type="Proteomes" id="UP001283361"/>
    </source>
</evidence>
<evidence type="ECO:0000313" key="1">
    <source>
        <dbReference type="EMBL" id="KAK3731700.1"/>
    </source>
</evidence>
<accession>A0AAE0Y3J4</accession>
<name>A0AAE0Y3J4_9GAST</name>
<sequence>MNKALITRRLNNVKAAPPKSNLDLRFSHFGHATLKSSYEDQTRVFSQALNRLDPAKDSRCWPSTSFVITTNAGRLAILCSKIKGNKPYIAIIANASPGPGTVMKLKAKLRVHVSSGFTLPNTRSNTRDNVAIPAITSQRKGFPGLISRHSKATEVQTTLN</sequence>
<dbReference type="EMBL" id="JAWDGP010006989">
    <property type="protein sequence ID" value="KAK3731700.1"/>
    <property type="molecule type" value="Genomic_DNA"/>
</dbReference>
<dbReference type="AlphaFoldDB" id="A0AAE0Y3J4"/>
<reference evidence="1" key="1">
    <citation type="journal article" date="2023" name="G3 (Bethesda)">
        <title>A reference genome for the long-term kleptoplast-retaining sea slug Elysia crispata morphotype clarki.</title>
        <authorList>
            <person name="Eastman K.E."/>
            <person name="Pendleton A.L."/>
            <person name="Shaikh M.A."/>
            <person name="Suttiyut T."/>
            <person name="Ogas R."/>
            <person name="Tomko P."/>
            <person name="Gavelis G."/>
            <person name="Widhalm J.R."/>
            <person name="Wisecaver J.H."/>
        </authorList>
    </citation>
    <scope>NUCLEOTIDE SEQUENCE</scope>
    <source>
        <strain evidence="1">ECLA1</strain>
    </source>
</reference>
<organism evidence="1 2">
    <name type="scientific">Elysia crispata</name>
    <name type="common">lettuce slug</name>
    <dbReference type="NCBI Taxonomy" id="231223"/>
    <lineage>
        <taxon>Eukaryota</taxon>
        <taxon>Metazoa</taxon>
        <taxon>Spiralia</taxon>
        <taxon>Lophotrochozoa</taxon>
        <taxon>Mollusca</taxon>
        <taxon>Gastropoda</taxon>
        <taxon>Heterobranchia</taxon>
        <taxon>Euthyneura</taxon>
        <taxon>Panpulmonata</taxon>
        <taxon>Sacoglossa</taxon>
        <taxon>Placobranchoidea</taxon>
        <taxon>Plakobranchidae</taxon>
        <taxon>Elysia</taxon>
    </lineage>
</organism>
<protein>
    <submittedName>
        <fullName evidence="1">Uncharacterized protein</fullName>
    </submittedName>
</protein>
<dbReference type="Proteomes" id="UP001283361">
    <property type="component" value="Unassembled WGS sequence"/>
</dbReference>
<proteinExistence type="predicted"/>